<comment type="caution">
    <text evidence="2">The sequence shown here is derived from an EMBL/GenBank/DDBJ whole genome shotgun (WGS) entry which is preliminary data.</text>
</comment>
<evidence type="ECO:0000313" key="2">
    <source>
        <dbReference type="EMBL" id="GJT98419.1"/>
    </source>
</evidence>
<feature type="compositionally biased region" description="Acidic residues" evidence="1">
    <location>
        <begin position="342"/>
        <end position="390"/>
    </location>
</feature>
<protein>
    <submittedName>
        <fullName evidence="2">Uncharacterized protein</fullName>
    </submittedName>
</protein>
<feature type="compositionally biased region" description="Low complexity" evidence="1">
    <location>
        <begin position="757"/>
        <end position="767"/>
    </location>
</feature>
<evidence type="ECO:0000256" key="1">
    <source>
        <dbReference type="SAM" id="MobiDB-lite"/>
    </source>
</evidence>
<dbReference type="EMBL" id="BQNB010020673">
    <property type="protein sequence ID" value="GJT98419.1"/>
    <property type="molecule type" value="Genomic_DNA"/>
</dbReference>
<keyword evidence="3" id="KW-1185">Reference proteome</keyword>
<sequence length="937" mass="106042">MNTTQAQQKAHDDALVSPADRLEFRKCNMRLKTDIKPKEATFQVVLDALAFTSFYHAFLITADVPAIYMQEFRATVSVHKQKFKDLTLERDILSFIRDLGHNGDITYLTDVNVDYLHQPCRAFTTVINKCLSGKETGMNKIHLSSAQILWDSKKTNKMSYPRFTKIIIDYFMSKDQSILKRNKIFWHTSHDDTMFTSMRCISRHEDTQVYGTILPKELTNQAMLESNAYKTYYAFASGKKAPKPKYVQKKVDPDTSPKQKLVQATKGTKLKSKAKVAKSDKKKQPVKKLKAKGLAVLSESKVLDEQQQKSSGIDEGTGIIPGVPDVPIYKYESEKESWGDSKDEDNENNSNDISDEGDDDNDGNHGDDDDATDDDKQEGDDTNNDDEETDSDRIESDRIKIPILDQSTIEFYEEEEEENIDDEEKMYDDEDNEVTKELYEDVNVNLGNEDTDITNADQGASEQQNVSQESRFEQVEEDAYVTLTPLLNLDNPSPTDNKIASLINTTAQHATSIPEITSSFTTTVPPPPPFFYPLQQEAAPTPTPTASETTTSLPALLDFASVFKFTERVFNLEKDVSKIKQVDQLQTRSSDEKNACIELVDTSMRALIKEEANTQLPQILPQAVSDFATHVIEKNVTELVKAAVLTRSSSQPTSTYEAAALLSEFELTNILIDKIEKSKSYNKADYKNKLYDALVESYNTDKDLFDSYGEVFSFKRSRDEDKDRDPSAGSDRGKKRRKSSKDDESSRDSRSKEKKSSSTSKDASQSQHKASGKSAHREEPSHTVEDSGMQQYQEFITGDNDEQPTNKEVTKAVCQVAHAEEPPTSFNELNDTSFDFSAFVMNQLKIPNLTQEILVGPTFNLLKGTCKSITELEYHLEECSKATTERLDWHNPENKPYPFDLKKPLSLIQDHRGRQIIPKDYFINKDLEYLKGGDLSR</sequence>
<accession>A0ABQ5IFH1</accession>
<proteinExistence type="predicted"/>
<gene>
    <name evidence="2" type="ORF">Tco_1093937</name>
</gene>
<organism evidence="2 3">
    <name type="scientific">Tanacetum coccineum</name>
    <dbReference type="NCBI Taxonomy" id="301880"/>
    <lineage>
        <taxon>Eukaryota</taxon>
        <taxon>Viridiplantae</taxon>
        <taxon>Streptophyta</taxon>
        <taxon>Embryophyta</taxon>
        <taxon>Tracheophyta</taxon>
        <taxon>Spermatophyta</taxon>
        <taxon>Magnoliopsida</taxon>
        <taxon>eudicotyledons</taxon>
        <taxon>Gunneridae</taxon>
        <taxon>Pentapetalae</taxon>
        <taxon>asterids</taxon>
        <taxon>campanulids</taxon>
        <taxon>Asterales</taxon>
        <taxon>Asteraceae</taxon>
        <taxon>Asteroideae</taxon>
        <taxon>Anthemideae</taxon>
        <taxon>Anthemidinae</taxon>
        <taxon>Tanacetum</taxon>
    </lineage>
</organism>
<reference evidence="2" key="1">
    <citation type="journal article" date="2022" name="Int. J. Mol. Sci.">
        <title>Draft Genome of Tanacetum Coccineum: Genomic Comparison of Closely Related Tanacetum-Family Plants.</title>
        <authorList>
            <person name="Yamashiro T."/>
            <person name="Shiraishi A."/>
            <person name="Nakayama K."/>
            <person name="Satake H."/>
        </authorList>
    </citation>
    <scope>NUCLEOTIDE SEQUENCE</scope>
</reference>
<feature type="compositionally biased region" description="Basic and acidic residues" evidence="1">
    <location>
        <begin position="331"/>
        <end position="341"/>
    </location>
</feature>
<feature type="region of interest" description="Disordered" evidence="1">
    <location>
        <begin position="716"/>
        <end position="787"/>
    </location>
</feature>
<feature type="compositionally biased region" description="Basic and acidic residues" evidence="1">
    <location>
        <begin position="391"/>
        <end position="400"/>
    </location>
</feature>
<feature type="compositionally biased region" description="Basic and acidic residues" evidence="1">
    <location>
        <begin position="775"/>
        <end position="785"/>
    </location>
</feature>
<reference evidence="2" key="2">
    <citation type="submission" date="2022-01" db="EMBL/GenBank/DDBJ databases">
        <authorList>
            <person name="Yamashiro T."/>
            <person name="Shiraishi A."/>
            <person name="Satake H."/>
            <person name="Nakayama K."/>
        </authorList>
    </citation>
    <scope>NUCLEOTIDE SEQUENCE</scope>
</reference>
<dbReference type="Proteomes" id="UP001151760">
    <property type="component" value="Unassembled WGS sequence"/>
</dbReference>
<feature type="region of interest" description="Disordered" evidence="1">
    <location>
        <begin position="246"/>
        <end position="407"/>
    </location>
</feature>
<evidence type="ECO:0000313" key="3">
    <source>
        <dbReference type="Proteomes" id="UP001151760"/>
    </source>
</evidence>
<name>A0ABQ5IFH1_9ASTR</name>
<feature type="compositionally biased region" description="Basic and acidic residues" evidence="1">
    <location>
        <begin position="716"/>
        <end position="726"/>
    </location>
</feature>
<feature type="compositionally biased region" description="Basic and acidic residues" evidence="1">
    <location>
        <begin position="740"/>
        <end position="756"/>
    </location>
</feature>